<dbReference type="OrthoDB" id="265717at2759"/>
<evidence type="ECO:0000313" key="7">
    <source>
        <dbReference type="Proteomes" id="UP000218231"/>
    </source>
</evidence>
<dbReference type="SUPFAM" id="SSF82199">
    <property type="entry name" value="SET domain"/>
    <property type="match status" value="1"/>
</dbReference>
<evidence type="ECO:0000313" key="6">
    <source>
        <dbReference type="EMBL" id="PAV82245.1"/>
    </source>
</evidence>
<reference evidence="6 7" key="1">
    <citation type="journal article" date="2017" name="Curr. Biol.">
        <title>Genome architecture and evolution of a unichromosomal asexual nematode.</title>
        <authorList>
            <person name="Fradin H."/>
            <person name="Zegar C."/>
            <person name="Gutwein M."/>
            <person name="Lucas J."/>
            <person name="Kovtun M."/>
            <person name="Corcoran D."/>
            <person name="Baugh L.R."/>
            <person name="Kiontke K."/>
            <person name="Gunsalus K."/>
            <person name="Fitch D.H."/>
            <person name="Piano F."/>
        </authorList>
    </citation>
    <scope>NUCLEOTIDE SEQUENCE [LARGE SCALE GENOMIC DNA]</scope>
    <source>
        <strain evidence="6">PF1309</strain>
    </source>
</reference>
<dbReference type="GO" id="GO:0008270">
    <property type="term" value="F:zinc ion binding"/>
    <property type="evidence" value="ECO:0007669"/>
    <property type="project" value="UniProtKB-KW"/>
</dbReference>
<dbReference type="Proteomes" id="UP000218231">
    <property type="component" value="Unassembled WGS sequence"/>
</dbReference>
<dbReference type="Pfam" id="PF01753">
    <property type="entry name" value="zf-MYND"/>
    <property type="match status" value="1"/>
</dbReference>
<sequence>MELMAEELPYVAVVKDELLGSVCSSCFKESTQAAKQVSRCSGCKVVSYCSKACQKRDWTDHKPECISLTRMPTNYQRVPHVEARFIARIAWKRARGDEGIAYNGRKFTDLMNHRENIEKNAGRMEYFVNLSLLLADYMGNDCPSRDALLDIFGKVAINAYSVDRLGRGLYIGISIHDHSCAPDMEIDFDGPKMILRALKEKGLKYNKDLRVSYINAKPPKTTEERQEELKRYFFRCTCERCQDEERNRIVLSVLCKNCSRGVCPVDKSFEKLNCKQAIYFARVSPVEVNDALGYNAEAALWHKRNDKTMNFKDVQGCRRLLAECLAVYEKCSPVLSHLNLHLAQLVRDICMLTVTADNPKIAAHFATLGLEAYDYHFSKCDIEMTARYQAAALCLKLADPASLESIKLCKKTRDLAILSLGPNSPVVAGLEQDLAILSMMRNFKNNGVH</sequence>
<dbReference type="InterPro" id="IPR002893">
    <property type="entry name" value="Znf_MYND"/>
</dbReference>
<evidence type="ECO:0000256" key="2">
    <source>
        <dbReference type="ARBA" id="ARBA00022771"/>
    </source>
</evidence>
<dbReference type="Gene3D" id="1.10.220.160">
    <property type="match status" value="1"/>
</dbReference>
<keyword evidence="1" id="KW-0479">Metal-binding</keyword>
<dbReference type="AlphaFoldDB" id="A0A2A2L847"/>
<evidence type="ECO:0000256" key="4">
    <source>
        <dbReference type="PROSITE-ProRule" id="PRU00134"/>
    </source>
</evidence>
<dbReference type="STRING" id="2018661.A0A2A2L847"/>
<dbReference type="InterPro" id="IPR050869">
    <property type="entry name" value="H3K4_H4K5_MeTrfase"/>
</dbReference>
<protein>
    <recommendedName>
        <fullName evidence="5">MYND-type domain-containing protein</fullName>
    </recommendedName>
</protein>
<evidence type="ECO:0000256" key="1">
    <source>
        <dbReference type="ARBA" id="ARBA00022723"/>
    </source>
</evidence>
<dbReference type="Gene3D" id="6.10.140.2220">
    <property type="match status" value="1"/>
</dbReference>
<organism evidence="6 7">
    <name type="scientific">Diploscapter pachys</name>
    <dbReference type="NCBI Taxonomy" id="2018661"/>
    <lineage>
        <taxon>Eukaryota</taxon>
        <taxon>Metazoa</taxon>
        <taxon>Ecdysozoa</taxon>
        <taxon>Nematoda</taxon>
        <taxon>Chromadorea</taxon>
        <taxon>Rhabditida</taxon>
        <taxon>Rhabditina</taxon>
        <taxon>Rhabditomorpha</taxon>
        <taxon>Rhabditoidea</taxon>
        <taxon>Rhabditidae</taxon>
        <taxon>Diploscapter</taxon>
    </lineage>
</organism>
<dbReference type="PROSITE" id="PS01360">
    <property type="entry name" value="ZF_MYND_1"/>
    <property type="match status" value="1"/>
</dbReference>
<dbReference type="GO" id="GO:0005634">
    <property type="term" value="C:nucleus"/>
    <property type="evidence" value="ECO:0007669"/>
    <property type="project" value="TreeGrafter"/>
</dbReference>
<dbReference type="PROSITE" id="PS50865">
    <property type="entry name" value="ZF_MYND_2"/>
    <property type="match status" value="1"/>
</dbReference>
<comment type="caution">
    <text evidence="6">The sequence shown here is derived from an EMBL/GenBank/DDBJ whole genome shotgun (WGS) entry which is preliminary data.</text>
</comment>
<dbReference type="InterPro" id="IPR046341">
    <property type="entry name" value="SET_dom_sf"/>
</dbReference>
<feature type="domain" description="MYND-type" evidence="5">
    <location>
        <begin position="23"/>
        <end position="65"/>
    </location>
</feature>
<dbReference type="Gene3D" id="2.170.270.10">
    <property type="entry name" value="SET domain"/>
    <property type="match status" value="1"/>
</dbReference>
<dbReference type="EMBL" id="LIAE01007073">
    <property type="protein sequence ID" value="PAV82245.1"/>
    <property type="molecule type" value="Genomic_DNA"/>
</dbReference>
<gene>
    <name evidence="6" type="ORF">WR25_21827</name>
</gene>
<proteinExistence type="predicted"/>
<evidence type="ECO:0000256" key="3">
    <source>
        <dbReference type="ARBA" id="ARBA00022833"/>
    </source>
</evidence>
<keyword evidence="3" id="KW-0862">Zinc</keyword>
<dbReference type="PANTHER" id="PTHR12197:SF251">
    <property type="entry name" value="EG:BACR7C10.4 PROTEIN"/>
    <property type="match status" value="1"/>
</dbReference>
<keyword evidence="2 4" id="KW-0863">Zinc-finger</keyword>
<evidence type="ECO:0000259" key="5">
    <source>
        <dbReference type="PROSITE" id="PS50865"/>
    </source>
</evidence>
<dbReference type="PANTHER" id="PTHR12197">
    <property type="entry name" value="HISTONE-LYSINE N-METHYLTRANSFERASE SMYD"/>
    <property type="match status" value="1"/>
</dbReference>
<keyword evidence="7" id="KW-1185">Reference proteome</keyword>
<dbReference type="SUPFAM" id="SSF144232">
    <property type="entry name" value="HIT/MYND zinc finger-like"/>
    <property type="match status" value="1"/>
</dbReference>
<accession>A0A2A2L847</accession>
<name>A0A2A2L847_9BILA</name>